<dbReference type="Proteomes" id="UP000254502">
    <property type="component" value="Unassembled WGS sequence"/>
</dbReference>
<dbReference type="EMBL" id="UHAQ01000002">
    <property type="protein sequence ID" value="SUK34548.1"/>
    <property type="molecule type" value="Genomic_DNA"/>
</dbReference>
<name>A0A380DN83_STAAU</name>
<evidence type="ECO:0000313" key="2">
    <source>
        <dbReference type="Proteomes" id="UP000254502"/>
    </source>
</evidence>
<reference evidence="1 2" key="1">
    <citation type="submission" date="2018-06" db="EMBL/GenBank/DDBJ databases">
        <authorList>
            <consortium name="Pathogen Informatics"/>
            <person name="Doyle S."/>
        </authorList>
    </citation>
    <scope>NUCLEOTIDE SEQUENCE [LARGE SCALE GENOMIC DNA]</scope>
    <source>
        <strain evidence="1 2">NCTC5664</strain>
    </source>
</reference>
<gene>
    <name evidence="1" type="primary">essC_2</name>
    <name evidence="1" type="ORF">NCTC5664_00553</name>
</gene>
<sequence length="55" mass="6209">MTEFYKGETPSDIPMMPDEIKYEDYRESLSLPDIVANGALPIGLDYEGVTLQKLN</sequence>
<dbReference type="AlphaFoldDB" id="A0A380DN83"/>
<protein>
    <submittedName>
        <fullName evidence="1">FtsK/SpoIIIE family protein, putative secretion system component EssC/YukA</fullName>
    </submittedName>
</protein>
<organism evidence="1 2">
    <name type="scientific">Staphylococcus aureus</name>
    <dbReference type="NCBI Taxonomy" id="1280"/>
    <lineage>
        <taxon>Bacteria</taxon>
        <taxon>Bacillati</taxon>
        <taxon>Bacillota</taxon>
        <taxon>Bacilli</taxon>
        <taxon>Bacillales</taxon>
        <taxon>Staphylococcaceae</taxon>
        <taxon>Staphylococcus</taxon>
    </lineage>
</organism>
<evidence type="ECO:0000313" key="1">
    <source>
        <dbReference type="EMBL" id="SUK34548.1"/>
    </source>
</evidence>
<proteinExistence type="predicted"/>
<accession>A0A380DN83</accession>